<gene>
    <name evidence="17" type="primary">cobU</name>
    <name evidence="17" type="ORF">HHL27_18190</name>
</gene>
<feature type="active site" description="GMP-histidine intermediate" evidence="15">
    <location>
        <position position="50"/>
    </location>
</feature>
<comment type="function">
    <text evidence="4 14">Catalyzes ATP-dependent phosphorylation of adenosylcobinamide and addition of GMP to adenosylcobinamide phosphate.</text>
</comment>
<dbReference type="CDD" id="cd00544">
    <property type="entry name" value="CobU"/>
    <property type="match status" value="1"/>
</dbReference>
<dbReference type="EC" id="2.7.7.62" evidence="14"/>
<evidence type="ECO:0000256" key="1">
    <source>
        <dbReference type="ARBA" id="ARBA00000312"/>
    </source>
</evidence>
<evidence type="ECO:0000256" key="16">
    <source>
        <dbReference type="PIRSR" id="PIRSR006135-2"/>
    </source>
</evidence>
<sequence length="169" mass="18164">MSEAVLVVGGVRSGKSAHAQTLAEKHHGPLAYVATAEAFDEEMANRIARHQADRGPRWCTFEAPLEMPATLESIGPDYGAILVDCLTLWLSNIMLAERNVAIAGDELVQAITRCPRPVVLVANEVGMGIVPTNPLARAFRDEAGMLNQKIARHCCSVVLTVAGIPLQIK</sequence>
<evidence type="ECO:0000256" key="5">
    <source>
        <dbReference type="ARBA" id="ARBA00004692"/>
    </source>
</evidence>
<evidence type="ECO:0000256" key="8">
    <source>
        <dbReference type="ARBA" id="ARBA00022573"/>
    </source>
</evidence>
<dbReference type="InterPro" id="IPR027417">
    <property type="entry name" value="P-loop_NTPase"/>
</dbReference>
<feature type="binding site" evidence="16">
    <location>
        <position position="62"/>
    </location>
    <ligand>
        <name>GTP</name>
        <dbReference type="ChEBI" id="CHEBI:37565"/>
    </ligand>
</feature>
<evidence type="ECO:0000313" key="18">
    <source>
        <dbReference type="Proteomes" id="UP000583556"/>
    </source>
</evidence>
<proteinExistence type="inferred from homology"/>
<keyword evidence="9 14" id="KW-0808">Transferase</keyword>
<evidence type="ECO:0000256" key="4">
    <source>
        <dbReference type="ARBA" id="ARBA00003889"/>
    </source>
</evidence>
<dbReference type="NCBIfam" id="NF004469">
    <property type="entry name" value="PRK05800.1"/>
    <property type="match status" value="1"/>
</dbReference>
<dbReference type="UniPathway" id="UPA00148">
    <property type="reaction ID" value="UER00236"/>
</dbReference>
<dbReference type="Gene3D" id="3.40.50.300">
    <property type="entry name" value="P-loop containing nucleotide triphosphate hydrolases"/>
    <property type="match status" value="1"/>
</dbReference>
<keyword evidence="13 14" id="KW-0342">GTP-binding</keyword>
<evidence type="ECO:0000256" key="11">
    <source>
        <dbReference type="ARBA" id="ARBA00022777"/>
    </source>
</evidence>
<comment type="catalytic activity">
    <reaction evidence="3">
        <text>adenosylcob(III)inamide + GTP = adenosylcob(III)inamide phosphate + GDP + H(+)</text>
        <dbReference type="Rhea" id="RHEA:15765"/>
        <dbReference type="ChEBI" id="CHEBI:2480"/>
        <dbReference type="ChEBI" id="CHEBI:15378"/>
        <dbReference type="ChEBI" id="CHEBI:37565"/>
        <dbReference type="ChEBI" id="CHEBI:58189"/>
        <dbReference type="ChEBI" id="CHEBI:58502"/>
        <dbReference type="EC" id="2.7.1.156"/>
    </reaction>
</comment>
<dbReference type="GO" id="GO:0009236">
    <property type="term" value="P:cobalamin biosynthetic process"/>
    <property type="evidence" value="ECO:0007669"/>
    <property type="project" value="UniProtKB-UniRule"/>
</dbReference>
<comment type="catalytic activity">
    <reaction evidence="2 14">
        <text>adenosylcob(III)inamide phosphate + GTP + H(+) = adenosylcob(III)inamide-GDP + diphosphate</text>
        <dbReference type="Rhea" id="RHEA:22712"/>
        <dbReference type="ChEBI" id="CHEBI:15378"/>
        <dbReference type="ChEBI" id="CHEBI:33019"/>
        <dbReference type="ChEBI" id="CHEBI:37565"/>
        <dbReference type="ChEBI" id="CHEBI:58502"/>
        <dbReference type="ChEBI" id="CHEBI:60487"/>
        <dbReference type="EC" id="2.7.7.62"/>
    </reaction>
</comment>
<reference evidence="17 18" key="1">
    <citation type="submission" date="2020-04" db="EMBL/GenBank/DDBJ databases">
        <title>Novosphingobium sp. TW-4 isolated from soil.</title>
        <authorList>
            <person name="Dahal R.H."/>
            <person name="Chaudhary D.K."/>
        </authorList>
    </citation>
    <scope>NUCLEOTIDE SEQUENCE [LARGE SCALE GENOMIC DNA]</scope>
    <source>
        <strain evidence="17 18">TW-4</strain>
    </source>
</reference>
<accession>A0A7Y0BS48</accession>
<comment type="catalytic activity">
    <reaction evidence="1 14">
        <text>adenosylcob(III)inamide + ATP = adenosylcob(III)inamide phosphate + ADP + H(+)</text>
        <dbReference type="Rhea" id="RHEA:15769"/>
        <dbReference type="ChEBI" id="CHEBI:2480"/>
        <dbReference type="ChEBI" id="CHEBI:15378"/>
        <dbReference type="ChEBI" id="CHEBI:30616"/>
        <dbReference type="ChEBI" id="CHEBI:58502"/>
        <dbReference type="ChEBI" id="CHEBI:456216"/>
        <dbReference type="EC" id="2.7.1.156"/>
    </reaction>
</comment>
<organism evidence="17 18">
    <name type="scientific">Novosphingobium olei</name>
    <dbReference type="NCBI Taxonomy" id="2728851"/>
    <lineage>
        <taxon>Bacteria</taxon>
        <taxon>Pseudomonadati</taxon>
        <taxon>Pseudomonadota</taxon>
        <taxon>Alphaproteobacteria</taxon>
        <taxon>Sphingomonadales</taxon>
        <taxon>Sphingomonadaceae</taxon>
        <taxon>Novosphingobium</taxon>
    </lineage>
</organism>
<evidence type="ECO:0000256" key="13">
    <source>
        <dbReference type="ARBA" id="ARBA00023134"/>
    </source>
</evidence>
<evidence type="ECO:0000256" key="14">
    <source>
        <dbReference type="PIRNR" id="PIRNR006135"/>
    </source>
</evidence>
<evidence type="ECO:0000256" key="3">
    <source>
        <dbReference type="ARBA" id="ARBA00001522"/>
    </source>
</evidence>
<comment type="pathway">
    <text evidence="5 14">Cofactor biosynthesis; adenosylcobalamin biosynthesis; adenosylcobalamin from cob(II)yrinate a,c-diamide: step 6/7.</text>
</comment>
<evidence type="ECO:0000256" key="15">
    <source>
        <dbReference type="PIRSR" id="PIRSR006135-1"/>
    </source>
</evidence>
<evidence type="ECO:0000256" key="12">
    <source>
        <dbReference type="ARBA" id="ARBA00022840"/>
    </source>
</evidence>
<dbReference type="GO" id="GO:0005524">
    <property type="term" value="F:ATP binding"/>
    <property type="evidence" value="ECO:0007669"/>
    <property type="project" value="UniProtKB-UniRule"/>
</dbReference>
<evidence type="ECO:0000256" key="7">
    <source>
        <dbReference type="ARBA" id="ARBA00007490"/>
    </source>
</evidence>
<evidence type="ECO:0000256" key="6">
    <source>
        <dbReference type="ARBA" id="ARBA00005159"/>
    </source>
</evidence>
<comment type="pathway">
    <text evidence="6 14">Cofactor biosynthesis; adenosylcobalamin biosynthesis; adenosylcobalamin from cob(II)yrinate a,c-diamide: step 5/7.</text>
</comment>
<evidence type="ECO:0000256" key="9">
    <source>
        <dbReference type="ARBA" id="ARBA00022679"/>
    </source>
</evidence>
<dbReference type="GO" id="GO:0005525">
    <property type="term" value="F:GTP binding"/>
    <property type="evidence" value="ECO:0007669"/>
    <property type="project" value="UniProtKB-UniRule"/>
</dbReference>
<evidence type="ECO:0000256" key="2">
    <source>
        <dbReference type="ARBA" id="ARBA00000711"/>
    </source>
</evidence>
<keyword evidence="11 14" id="KW-0418">Kinase</keyword>
<dbReference type="PANTHER" id="PTHR34848:SF1">
    <property type="entry name" value="BIFUNCTIONAL ADENOSYLCOBALAMIN BIOSYNTHESIS PROTEIN COBU"/>
    <property type="match status" value="1"/>
</dbReference>
<dbReference type="Pfam" id="PF02283">
    <property type="entry name" value="CobU"/>
    <property type="match status" value="1"/>
</dbReference>
<dbReference type="AlphaFoldDB" id="A0A7Y0BS48"/>
<keyword evidence="12 14" id="KW-0067">ATP-binding</keyword>
<dbReference type="SUPFAM" id="SSF52540">
    <property type="entry name" value="P-loop containing nucleoside triphosphate hydrolases"/>
    <property type="match status" value="1"/>
</dbReference>
<keyword evidence="18" id="KW-1185">Reference proteome</keyword>
<keyword evidence="10 14" id="KW-0547">Nucleotide-binding</keyword>
<dbReference type="EMBL" id="JABBGM010000011">
    <property type="protein sequence ID" value="NML95607.1"/>
    <property type="molecule type" value="Genomic_DNA"/>
</dbReference>
<comment type="similarity">
    <text evidence="7 14">Belongs to the CobU/CobP family.</text>
</comment>
<evidence type="ECO:0000313" key="17">
    <source>
        <dbReference type="EMBL" id="NML95607.1"/>
    </source>
</evidence>
<evidence type="ECO:0000256" key="10">
    <source>
        <dbReference type="ARBA" id="ARBA00022741"/>
    </source>
</evidence>
<protein>
    <recommendedName>
        <fullName evidence="14">Bifunctional adenosylcobalamin biosynthesis protein</fullName>
        <ecNumber evidence="14">2.7.1.156</ecNumber>
        <ecNumber evidence="14">2.7.7.62</ecNumber>
    </recommendedName>
</protein>
<keyword evidence="8 14" id="KW-0169">Cobalamin biosynthesis</keyword>
<dbReference type="RefSeq" id="WP_169494815.1">
    <property type="nucleotide sequence ID" value="NZ_JABBGM010000011.1"/>
</dbReference>
<feature type="binding site" evidence="16">
    <location>
        <position position="84"/>
    </location>
    <ligand>
        <name>GTP</name>
        <dbReference type="ChEBI" id="CHEBI:37565"/>
    </ligand>
</feature>
<keyword evidence="17" id="KW-0548">Nucleotidyltransferase</keyword>
<name>A0A7Y0BS48_9SPHN</name>
<dbReference type="EC" id="2.7.1.156" evidence="14"/>
<dbReference type="PIRSF" id="PIRSF006135">
    <property type="entry name" value="CobU"/>
    <property type="match status" value="1"/>
</dbReference>
<dbReference type="GO" id="GO:0043752">
    <property type="term" value="F:adenosylcobinamide kinase activity"/>
    <property type="evidence" value="ECO:0007669"/>
    <property type="project" value="UniProtKB-EC"/>
</dbReference>
<comment type="caution">
    <text evidence="17">The sequence shown here is derived from an EMBL/GenBank/DDBJ whole genome shotgun (WGS) entry which is preliminary data.</text>
</comment>
<feature type="binding site" evidence="16">
    <location>
        <begin position="34"/>
        <end position="36"/>
    </location>
    <ligand>
        <name>GTP</name>
        <dbReference type="ChEBI" id="CHEBI:37565"/>
    </ligand>
</feature>
<dbReference type="InterPro" id="IPR003203">
    <property type="entry name" value="CobU/CobP"/>
</dbReference>
<feature type="binding site" evidence="16">
    <location>
        <begin position="9"/>
        <end position="16"/>
    </location>
    <ligand>
        <name>GTP</name>
        <dbReference type="ChEBI" id="CHEBI:37565"/>
    </ligand>
</feature>
<dbReference type="Proteomes" id="UP000583556">
    <property type="component" value="Unassembled WGS sequence"/>
</dbReference>
<dbReference type="GO" id="GO:0008820">
    <property type="term" value="F:cobinamide phosphate guanylyltransferase activity"/>
    <property type="evidence" value="ECO:0007669"/>
    <property type="project" value="UniProtKB-UniRule"/>
</dbReference>
<dbReference type="PANTHER" id="PTHR34848">
    <property type="match status" value="1"/>
</dbReference>